<accession>A0A409YNI9</accession>
<evidence type="ECO:0000313" key="4">
    <source>
        <dbReference type="Proteomes" id="UP000284842"/>
    </source>
</evidence>
<protein>
    <submittedName>
        <fullName evidence="3">Uncharacterized protein</fullName>
    </submittedName>
</protein>
<reference evidence="3 4" key="1">
    <citation type="journal article" date="2018" name="Evol. Lett.">
        <title>Horizontal gene cluster transfer increased hallucinogenic mushroom diversity.</title>
        <authorList>
            <person name="Reynolds H.T."/>
            <person name="Vijayakumar V."/>
            <person name="Gluck-Thaler E."/>
            <person name="Korotkin H.B."/>
            <person name="Matheny P.B."/>
            <person name="Slot J.C."/>
        </authorList>
    </citation>
    <scope>NUCLEOTIDE SEQUENCE [LARGE SCALE GENOMIC DNA]</scope>
    <source>
        <strain evidence="3 4">2629</strain>
    </source>
</reference>
<organism evidence="3 4">
    <name type="scientific">Panaeolus cyanescens</name>
    <dbReference type="NCBI Taxonomy" id="181874"/>
    <lineage>
        <taxon>Eukaryota</taxon>
        <taxon>Fungi</taxon>
        <taxon>Dikarya</taxon>
        <taxon>Basidiomycota</taxon>
        <taxon>Agaricomycotina</taxon>
        <taxon>Agaricomycetes</taxon>
        <taxon>Agaricomycetidae</taxon>
        <taxon>Agaricales</taxon>
        <taxon>Agaricineae</taxon>
        <taxon>Galeropsidaceae</taxon>
        <taxon>Panaeolus</taxon>
    </lineage>
</organism>
<comment type="caution">
    <text evidence="3">The sequence shown here is derived from an EMBL/GenBank/DDBJ whole genome shotgun (WGS) entry which is preliminary data.</text>
</comment>
<name>A0A409YNI9_9AGAR</name>
<feature type="region of interest" description="Disordered" evidence="2">
    <location>
        <begin position="145"/>
        <end position="169"/>
    </location>
</feature>
<sequence>MGSKTYRELHLRLVSAFARSSLSTGQKGSSETELDAKEKELNVLEAQTTDQRDRVNAERAIEFYDELGSERFAKEAPAVMKRFHSHGESCTRIETQALKLANSGPSDTEGDEPLKPYHDILDTLAETLQKEAVDIQDAINHLTASTEASNSKKNVDDEETTPGSVEDLSWGQSQVTGVFSSCLPILQARISNLSMAQALMDSALENASLAIRLESMGL</sequence>
<keyword evidence="4" id="KW-1185">Reference proteome</keyword>
<evidence type="ECO:0000256" key="2">
    <source>
        <dbReference type="SAM" id="MobiDB-lite"/>
    </source>
</evidence>
<dbReference type="InParanoid" id="A0A409YNI9"/>
<proteinExistence type="predicted"/>
<feature type="coiled-coil region" evidence="1">
    <location>
        <begin position="27"/>
        <end position="54"/>
    </location>
</feature>
<dbReference type="Proteomes" id="UP000284842">
    <property type="component" value="Unassembled WGS sequence"/>
</dbReference>
<dbReference type="OrthoDB" id="2803656at2759"/>
<evidence type="ECO:0000256" key="1">
    <source>
        <dbReference type="SAM" id="Coils"/>
    </source>
</evidence>
<dbReference type="AlphaFoldDB" id="A0A409YNI9"/>
<dbReference type="STRING" id="181874.A0A409YNI9"/>
<keyword evidence="1" id="KW-0175">Coiled coil</keyword>
<dbReference type="EMBL" id="NHTK01000907">
    <property type="protein sequence ID" value="PPR04657.1"/>
    <property type="molecule type" value="Genomic_DNA"/>
</dbReference>
<gene>
    <name evidence="3" type="ORF">CVT24_011875</name>
</gene>
<evidence type="ECO:0000313" key="3">
    <source>
        <dbReference type="EMBL" id="PPR04657.1"/>
    </source>
</evidence>